<reference evidence="1" key="1">
    <citation type="submission" date="2022-05" db="EMBL/GenBank/DDBJ databases">
        <title>The Musa troglodytarum L. genome provides insights into the mechanism of non-climacteric behaviour and enrichment of carotenoids.</title>
        <authorList>
            <person name="Wang J."/>
        </authorList>
    </citation>
    <scope>NUCLEOTIDE SEQUENCE</scope>
    <source>
        <tissue evidence="1">Leaf</tissue>
    </source>
</reference>
<evidence type="ECO:0000313" key="1">
    <source>
        <dbReference type="EMBL" id="URD95936.1"/>
    </source>
</evidence>
<dbReference type="AlphaFoldDB" id="A0A9E7FIZ6"/>
<gene>
    <name evidence="1" type="ORF">MUK42_11247</name>
</gene>
<evidence type="ECO:0000313" key="2">
    <source>
        <dbReference type="Proteomes" id="UP001055439"/>
    </source>
</evidence>
<proteinExistence type="predicted"/>
<accession>A0A9E7FIZ6</accession>
<name>A0A9E7FIZ6_9LILI</name>
<sequence length="120" mass="13324">MESRPCALFTFCETYLHRNGCRHCIGAHGIRCPTMATVGLLQWGSQCTDLKRDCFPPHCVHGEAFRARSVHEGMTRADDQLDWILCPAKGSDLTASSVRTALHSKRESRMNGEDQNCAAS</sequence>
<dbReference type="EMBL" id="CP097506">
    <property type="protein sequence ID" value="URD95936.1"/>
    <property type="molecule type" value="Genomic_DNA"/>
</dbReference>
<keyword evidence="2" id="KW-1185">Reference proteome</keyword>
<organism evidence="1 2">
    <name type="scientific">Musa troglodytarum</name>
    <name type="common">fe'i banana</name>
    <dbReference type="NCBI Taxonomy" id="320322"/>
    <lineage>
        <taxon>Eukaryota</taxon>
        <taxon>Viridiplantae</taxon>
        <taxon>Streptophyta</taxon>
        <taxon>Embryophyta</taxon>
        <taxon>Tracheophyta</taxon>
        <taxon>Spermatophyta</taxon>
        <taxon>Magnoliopsida</taxon>
        <taxon>Liliopsida</taxon>
        <taxon>Zingiberales</taxon>
        <taxon>Musaceae</taxon>
        <taxon>Musa</taxon>
    </lineage>
</organism>
<dbReference type="Proteomes" id="UP001055439">
    <property type="component" value="Chromosome 4"/>
</dbReference>
<protein>
    <submittedName>
        <fullName evidence="1">Uncharacterized protein</fullName>
    </submittedName>
</protein>